<dbReference type="SUPFAM" id="SSF56024">
    <property type="entry name" value="Phospholipase D/nuclease"/>
    <property type="match status" value="1"/>
</dbReference>
<evidence type="ECO:0000313" key="3">
    <source>
        <dbReference type="EMBL" id="RCW52049.1"/>
    </source>
</evidence>
<dbReference type="GO" id="GO:0003677">
    <property type="term" value="F:DNA binding"/>
    <property type="evidence" value="ECO:0007669"/>
    <property type="project" value="InterPro"/>
</dbReference>
<dbReference type="GO" id="GO:0004386">
    <property type="term" value="F:helicase activity"/>
    <property type="evidence" value="ECO:0007669"/>
    <property type="project" value="UniProtKB-KW"/>
</dbReference>
<dbReference type="PROSITE" id="PS51194">
    <property type="entry name" value="HELICASE_CTER"/>
    <property type="match status" value="1"/>
</dbReference>
<dbReference type="EMBL" id="QPJD01000001">
    <property type="protein sequence ID" value="RCW52049.1"/>
    <property type="molecule type" value="Genomic_DNA"/>
</dbReference>
<proteinExistence type="predicted"/>
<dbReference type="Pfam" id="PF00271">
    <property type="entry name" value="Helicase_C"/>
    <property type="match status" value="1"/>
</dbReference>
<protein>
    <submittedName>
        <fullName evidence="3">Superfamily II DNA or RNA helicase</fullName>
    </submittedName>
</protein>
<name>A0A368W904_9BACL</name>
<organism evidence="3 4">
    <name type="scientific">Paenibacillus prosopidis</name>
    <dbReference type="NCBI Taxonomy" id="630520"/>
    <lineage>
        <taxon>Bacteria</taxon>
        <taxon>Bacillati</taxon>
        <taxon>Bacillota</taxon>
        <taxon>Bacilli</taxon>
        <taxon>Bacillales</taxon>
        <taxon>Paenibacillaceae</taxon>
        <taxon>Paenibacillus</taxon>
    </lineage>
</organism>
<dbReference type="InterPro" id="IPR001650">
    <property type="entry name" value="Helicase_C-like"/>
</dbReference>
<dbReference type="Gene3D" id="3.40.50.300">
    <property type="entry name" value="P-loop containing nucleotide triphosphate hydrolases"/>
    <property type="match status" value="2"/>
</dbReference>
<feature type="domain" description="Helicase C-terminal" evidence="2">
    <location>
        <begin position="403"/>
        <end position="574"/>
    </location>
</feature>
<gene>
    <name evidence="3" type="ORF">DFP97_101395</name>
</gene>
<evidence type="ECO:0000313" key="4">
    <source>
        <dbReference type="Proteomes" id="UP000252415"/>
    </source>
</evidence>
<dbReference type="CDD" id="cd18799">
    <property type="entry name" value="SF2_C_EcoAI-like"/>
    <property type="match status" value="1"/>
</dbReference>
<reference evidence="3 4" key="1">
    <citation type="submission" date="2018-07" db="EMBL/GenBank/DDBJ databases">
        <title>Genomic Encyclopedia of Type Strains, Phase III (KMG-III): the genomes of soil and plant-associated and newly described type strains.</title>
        <authorList>
            <person name="Whitman W."/>
        </authorList>
    </citation>
    <scope>NUCLEOTIDE SEQUENCE [LARGE SCALE GENOMIC DNA]</scope>
    <source>
        <strain evidence="3 4">CECT 7506</strain>
    </source>
</reference>
<dbReference type="PROSITE" id="PS51192">
    <property type="entry name" value="HELICASE_ATP_BIND_1"/>
    <property type="match status" value="1"/>
</dbReference>
<dbReference type="Pfam" id="PF13091">
    <property type="entry name" value="PLDc_2"/>
    <property type="match status" value="1"/>
</dbReference>
<dbReference type="InterPro" id="IPR050742">
    <property type="entry name" value="Helicase_Restrict-Modif_Enz"/>
</dbReference>
<dbReference type="SUPFAM" id="SSF52540">
    <property type="entry name" value="P-loop containing nucleoside triphosphate hydrolases"/>
    <property type="match status" value="1"/>
</dbReference>
<feature type="domain" description="Helicase ATP-binding" evidence="1">
    <location>
        <begin position="225"/>
        <end position="374"/>
    </location>
</feature>
<keyword evidence="3" id="KW-0067">ATP-binding</keyword>
<dbReference type="AlphaFoldDB" id="A0A368W904"/>
<dbReference type="Gene3D" id="3.30.870.10">
    <property type="entry name" value="Endonuclease Chain A"/>
    <property type="match status" value="1"/>
</dbReference>
<dbReference type="InterPro" id="IPR006935">
    <property type="entry name" value="Helicase/UvrB_N"/>
</dbReference>
<dbReference type="CDD" id="cd18032">
    <property type="entry name" value="DEXHc_RE_I_III_res"/>
    <property type="match status" value="1"/>
</dbReference>
<dbReference type="SMART" id="SM00490">
    <property type="entry name" value="HELICc"/>
    <property type="match status" value="1"/>
</dbReference>
<evidence type="ECO:0000259" key="2">
    <source>
        <dbReference type="PROSITE" id="PS51194"/>
    </source>
</evidence>
<dbReference type="GO" id="GO:0016787">
    <property type="term" value="F:hydrolase activity"/>
    <property type="evidence" value="ECO:0007669"/>
    <property type="project" value="InterPro"/>
</dbReference>
<dbReference type="InterPro" id="IPR025202">
    <property type="entry name" value="PLD-like_dom"/>
</dbReference>
<keyword evidence="3" id="KW-0547">Nucleotide-binding</keyword>
<keyword evidence="3" id="KW-0347">Helicase</keyword>
<dbReference type="InterPro" id="IPR014001">
    <property type="entry name" value="Helicase_ATP-bd"/>
</dbReference>
<evidence type="ECO:0000259" key="1">
    <source>
        <dbReference type="PROSITE" id="PS51192"/>
    </source>
</evidence>
<dbReference type="SMART" id="SM00487">
    <property type="entry name" value="DEXDc"/>
    <property type="match status" value="1"/>
</dbReference>
<keyword evidence="4" id="KW-1185">Reference proteome</keyword>
<dbReference type="GO" id="GO:0005524">
    <property type="term" value="F:ATP binding"/>
    <property type="evidence" value="ECO:0007669"/>
    <property type="project" value="InterPro"/>
</dbReference>
<dbReference type="Proteomes" id="UP000252415">
    <property type="component" value="Unassembled WGS sequence"/>
</dbReference>
<dbReference type="Pfam" id="PF04851">
    <property type="entry name" value="ResIII"/>
    <property type="match status" value="1"/>
</dbReference>
<dbReference type="GO" id="GO:0005829">
    <property type="term" value="C:cytosol"/>
    <property type="evidence" value="ECO:0007669"/>
    <property type="project" value="TreeGrafter"/>
</dbReference>
<keyword evidence="3" id="KW-0378">Hydrolase</keyword>
<accession>A0A368W904</accession>
<sequence>MPDIKLITENLADELIPSIKKASGIYILTSFVMESGVILLAPHLKEALNRGAEVKLLAGDYLFVSQPEALRALLNIHPNIEARLWRSRGTSFHPKAYLFDYSDGQGLFIVGSSNLSLSAFRMGVEWNLAVNAQAEPFTFQHALVNFMRNFYHEFTQPLNETTIAYYETAYKAYHQKYPELVQSITEMEESELMLPQKEYKQEDASPNEKSALRKAQQGALEALDITYAEGYDKAMVVMATGLGKTYLAGFFAKERFQRVLFVAHREEILNQAMRSFFHIMPDKTAGLYNGSDKETGTDFVFASIYTLSTKMHRERFDPEAFDLIVIDEFHHAAAKSYQTVLSYFHPKFLLGITATPDRMDGKDVFAICDGNVAYQLHFIEAIQKGWLSPFHYYGVYDETDYTQLTWLGTKYDEDELLAVQLREEVAFNIYEAWNRHKQTRTIGFCSSIIQANFLSDYFSKQGVASLSLHSDTRSMTRQEAIRRLESEELQIIFTVDLFNEGVDIPAVDTLLFVRPTQSLTVFTQQVGRGLRLHAGKQACTLIDLIGNYRNADIKLSLFDTGARDEAAGKRESVTPIPPAGCIIELDMSVIDMLEELARKKQPRKDKLRSVYLEVKEELGRRPHYLELYLLGKMSSKEIVRNSAHMSGFCIGVRS</sequence>
<dbReference type="PANTHER" id="PTHR47396">
    <property type="entry name" value="TYPE I RESTRICTION ENZYME ECOKI R PROTEIN"/>
    <property type="match status" value="1"/>
</dbReference>
<dbReference type="PANTHER" id="PTHR47396:SF1">
    <property type="entry name" value="ATP-DEPENDENT HELICASE IRC3-RELATED"/>
    <property type="match status" value="1"/>
</dbReference>
<comment type="caution">
    <text evidence="3">The sequence shown here is derived from an EMBL/GenBank/DDBJ whole genome shotgun (WGS) entry which is preliminary data.</text>
</comment>
<dbReference type="InterPro" id="IPR027417">
    <property type="entry name" value="P-loop_NTPase"/>
</dbReference>